<dbReference type="AlphaFoldDB" id="A0A086M1J4"/>
<feature type="transmembrane region" description="Helical" evidence="1">
    <location>
        <begin position="67"/>
        <end position="87"/>
    </location>
</feature>
<dbReference type="VEuPathDB" id="ToxoDB:TGRUB_290160A"/>
<protein>
    <submittedName>
        <fullName evidence="2">Putative sortilin</fullName>
    </submittedName>
</protein>
<keyword evidence="1" id="KW-0812">Transmembrane</keyword>
<dbReference type="Proteomes" id="UP000028834">
    <property type="component" value="Unassembled WGS sequence"/>
</dbReference>
<evidence type="ECO:0000313" key="2">
    <source>
        <dbReference type="EMBL" id="KFG62762.1"/>
    </source>
</evidence>
<organism evidence="2 3">
    <name type="scientific">Toxoplasma gondii RUB</name>
    <dbReference type="NCBI Taxonomy" id="935652"/>
    <lineage>
        <taxon>Eukaryota</taxon>
        <taxon>Sar</taxon>
        <taxon>Alveolata</taxon>
        <taxon>Apicomplexa</taxon>
        <taxon>Conoidasida</taxon>
        <taxon>Coccidia</taxon>
        <taxon>Eucoccidiorida</taxon>
        <taxon>Eimeriorina</taxon>
        <taxon>Sarcocystidae</taxon>
        <taxon>Toxoplasma</taxon>
    </lineage>
</organism>
<accession>A0A086M1J4</accession>
<keyword evidence="1" id="KW-1133">Transmembrane helix</keyword>
<proteinExistence type="predicted"/>
<evidence type="ECO:0000313" key="3">
    <source>
        <dbReference type="Proteomes" id="UP000028834"/>
    </source>
</evidence>
<gene>
    <name evidence="2" type="ORF">TGRUB_290160A</name>
</gene>
<name>A0A086M1J4_TOXGO</name>
<keyword evidence="1" id="KW-0472">Membrane</keyword>
<sequence>MEKGFLLGEDESQEVGYRVDAVSCVYPLAFLFCVVPEASTSSLSFTLFALYVSSCMVFWSLLFVFQVALFLAIFSFFLVLCFSSCILRSSCFDLSPFVSLLISSLSWC</sequence>
<comment type="caution">
    <text evidence="2">The sequence shown here is derived from an EMBL/GenBank/DDBJ whole genome shotgun (WGS) entry which is preliminary data.</text>
</comment>
<evidence type="ECO:0000256" key="1">
    <source>
        <dbReference type="SAM" id="Phobius"/>
    </source>
</evidence>
<reference evidence="2 3" key="1">
    <citation type="submission" date="2014-05" db="EMBL/GenBank/DDBJ databases">
        <authorList>
            <person name="Sibley D."/>
            <person name="Venepally P."/>
            <person name="Karamycheva S."/>
            <person name="Hadjithomas M."/>
            <person name="Khan A."/>
            <person name="Brunk B."/>
            <person name="Roos D."/>
            <person name="Caler E."/>
            <person name="Lorenzi H."/>
        </authorList>
    </citation>
    <scope>NUCLEOTIDE SEQUENCE [LARGE SCALE GENOMIC DNA]</scope>
    <source>
        <strain evidence="2 3">RUB</strain>
    </source>
</reference>
<dbReference type="EMBL" id="AFYV02001180">
    <property type="protein sequence ID" value="KFG62762.1"/>
    <property type="molecule type" value="Genomic_DNA"/>
</dbReference>